<reference evidence="2 3" key="1">
    <citation type="journal article" date="2007" name="Nature">
        <title>Evolution of genes and genomes on the Drosophila phylogeny.</title>
        <authorList>
            <consortium name="Drosophila 12 Genomes Consortium"/>
            <person name="Clark A.G."/>
            <person name="Eisen M.B."/>
            <person name="Smith D.R."/>
            <person name="Bergman C.M."/>
            <person name="Oliver B."/>
            <person name="Markow T.A."/>
            <person name="Kaufman T.C."/>
            <person name="Kellis M."/>
            <person name="Gelbart W."/>
            <person name="Iyer V.N."/>
            <person name="Pollard D.A."/>
            <person name="Sackton T.B."/>
            <person name="Larracuente A.M."/>
            <person name="Singh N.D."/>
            <person name="Abad J.P."/>
            <person name="Abt D.N."/>
            <person name="Adryan B."/>
            <person name="Aguade M."/>
            <person name="Akashi H."/>
            <person name="Anderson W.W."/>
            <person name="Aquadro C.F."/>
            <person name="Ardell D.H."/>
            <person name="Arguello R."/>
            <person name="Artieri C.G."/>
            <person name="Barbash D.A."/>
            <person name="Barker D."/>
            <person name="Barsanti P."/>
            <person name="Batterham P."/>
            <person name="Batzoglou S."/>
            <person name="Begun D."/>
            <person name="Bhutkar A."/>
            <person name="Blanco E."/>
            <person name="Bosak S.A."/>
            <person name="Bradley R.K."/>
            <person name="Brand A.D."/>
            <person name="Brent M.R."/>
            <person name="Brooks A.N."/>
            <person name="Brown R.H."/>
            <person name="Butlin R.K."/>
            <person name="Caggese C."/>
            <person name="Calvi B.R."/>
            <person name="Bernardo de Carvalho A."/>
            <person name="Caspi A."/>
            <person name="Castrezana S."/>
            <person name="Celniker S.E."/>
            <person name="Chang J.L."/>
            <person name="Chapple C."/>
            <person name="Chatterji S."/>
            <person name="Chinwalla A."/>
            <person name="Civetta A."/>
            <person name="Clifton S.W."/>
            <person name="Comeron J.M."/>
            <person name="Costello J.C."/>
            <person name="Coyne J.A."/>
            <person name="Daub J."/>
            <person name="David R.G."/>
            <person name="Delcher A.L."/>
            <person name="Delehaunty K."/>
            <person name="Do C.B."/>
            <person name="Ebling H."/>
            <person name="Edwards K."/>
            <person name="Eickbush T."/>
            <person name="Evans J.D."/>
            <person name="Filipski A."/>
            <person name="Findeiss S."/>
            <person name="Freyhult E."/>
            <person name="Fulton L."/>
            <person name="Fulton R."/>
            <person name="Garcia A.C."/>
            <person name="Gardiner A."/>
            <person name="Garfield D.A."/>
            <person name="Garvin B.E."/>
            <person name="Gibson G."/>
            <person name="Gilbert D."/>
            <person name="Gnerre S."/>
            <person name="Godfrey J."/>
            <person name="Good R."/>
            <person name="Gotea V."/>
            <person name="Gravely B."/>
            <person name="Greenberg A.J."/>
            <person name="Griffiths-Jones S."/>
            <person name="Gross S."/>
            <person name="Guigo R."/>
            <person name="Gustafson E.A."/>
            <person name="Haerty W."/>
            <person name="Hahn M.W."/>
            <person name="Halligan D.L."/>
            <person name="Halpern A.L."/>
            <person name="Halter G.M."/>
            <person name="Han M.V."/>
            <person name="Heger A."/>
            <person name="Hillier L."/>
            <person name="Hinrichs A.S."/>
            <person name="Holmes I."/>
            <person name="Hoskins R.A."/>
            <person name="Hubisz M.J."/>
            <person name="Hultmark D."/>
            <person name="Huntley M.A."/>
            <person name="Jaffe D.B."/>
            <person name="Jagadeeshan S."/>
            <person name="Jeck W.R."/>
            <person name="Johnson J."/>
            <person name="Jones C.D."/>
            <person name="Jordan W.C."/>
            <person name="Karpen G.H."/>
            <person name="Kataoka E."/>
            <person name="Keightley P.D."/>
            <person name="Kheradpour P."/>
            <person name="Kirkness E.F."/>
            <person name="Koerich L.B."/>
            <person name="Kristiansen K."/>
            <person name="Kudrna D."/>
            <person name="Kulathinal R.J."/>
            <person name="Kumar S."/>
            <person name="Kwok R."/>
            <person name="Lander E."/>
            <person name="Langley C.H."/>
            <person name="Lapoint R."/>
            <person name="Lazzaro B.P."/>
            <person name="Lee S.J."/>
            <person name="Levesque L."/>
            <person name="Li R."/>
            <person name="Lin C.F."/>
            <person name="Lin M.F."/>
            <person name="Lindblad-Toh K."/>
            <person name="Llopart A."/>
            <person name="Long M."/>
            <person name="Low L."/>
            <person name="Lozovsky E."/>
            <person name="Lu J."/>
            <person name="Luo M."/>
            <person name="Machado C.A."/>
            <person name="Makalowski W."/>
            <person name="Marzo M."/>
            <person name="Matsuda M."/>
            <person name="Matzkin L."/>
            <person name="McAllister B."/>
            <person name="McBride C.S."/>
            <person name="McKernan B."/>
            <person name="McKernan K."/>
            <person name="Mendez-Lago M."/>
            <person name="Minx P."/>
            <person name="Mollenhauer M.U."/>
            <person name="Montooth K."/>
            <person name="Mount S.M."/>
            <person name="Mu X."/>
            <person name="Myers E."/>
            <person name="Negre B."/>
            <person name="Newfeld S."/>
            <person name="Nielsen R."/>
            <person name="Noor M.A."/>
            <person name="O'Grady P."/>
            <person name="Pachter L."/>
            <person name="Papaceit M."/>
            <person name="Parisi M.J."/>
            <person name="Parisi M."/>
            <person name="Parts L."/>
            <person name="Pedersen J.S."/>
            <person name="Pesole G."/>
            <person name="Phillippy A.M."/>
            <person name="Ponting C.P."/>
            <person name="Pop M."/>
            <person name="Porcelli D."/>
            <person name="Powell J.R."/>
            <person name="Prohaska S."/>
            <person name="Pruitt K."/>
            <person name="Puig M."/>
            <person name="Quesneville H."/>
            <person name="Ram K.R."/>
            <person name="Rand D."/>
            <person name="Rasmussen M.D."/>
            <person name="Reed L.K."/>
            <person name="Reenan R."/>
            <person name="Reily A."/>
            <person name="Remington K.A."/>
            <person name="Rieger T.T."/>
            <person name="Ritchie M.G."/>
            <person name="Robin C."/>
            <person name="Rogers Y.H."/>
            <person name="Rohde C."/>
            <person name="Rozas J."/>
            <person name="Rubenfield M.J."/>
            <person name="Ruiz A."/>
            <person name="Russo S."/>
            <person name="Salzberg S.L."/>
            <person name="Sanchez-Gracia A."/>
            <person name="Saranga D.J."/>
            <person name="Sato H."/>
            <person name="Schaeffer S.W."/>
            <person name="Schatz M.C."/>
            <person name="Schlenke T."/>
            <person name="Schwartz R."/>
            <person name="Segarra C."/>
            <person name="Singh R.S."/>
            <person name="Sirot L."/>
            <person name="Sirota M."/>
            <person name="Sisneros N.B."/>
            <person name="Smith C.D."/>
            <person name="Smith T.F."/>
            <person name="Spieth J."/>
            <person name="Stage D.E."/>
            <person name="Stark A."/>
            <person name="Stephan W."/>
            <person name="Strausberg R.L."/>
            <person name="Strempel S."/>
            <person name="Sturgill D."/>
            <person name="Sutton G."/>
            <person name="Sutton G.G."/>
            <person name="Tao W."/>
            <person name="Teichmann S."/>
            <person name="Tobari Y.N."/>
            <person name="Tomimura Y."/>
            <person name="Tsolas J.M."/>
            <person name="Valente V.L."/>
            <person name="Venter E."/>
            <person name="Venter J.C."/>
            <person name="Vicario S."/>
            <person name="Vieira F.G."/>
            <person name="Vilella A.J."/>
            <person name="Villasante A."/>
            <person name="Walenz B."/>
            <person name="Wang J."/>
            <person name="Wasserman M."/>
            <person name="Watts T."/>
            <person name="Wilson D."/>
            <person name="Wilson R.K."/>
            <person name="Wing R.A."/>
            <person name="Wolfner M.F."/>
            <person name="Wong A."/>
            <person name="Wong G.K."/>
            <person name="Wu C.I."/>
            <person name="Wu G."/>
            <person name="Yamamoto D."/>
            <person name="Yang H.P."/>
            <person name="Yang S.P."/>
            <person name="Yorke J.A."/>
            <person name="Yoshida K."/>
            <person name="Zdobnov E."/>
            <person name="Zhang P."/>
            <person name="Zhang Y."/>
            <person name="Zimin A.V."/>
            <person name="Baldwin J."/>
            <person name="Abdouelleil A."/>
            <person name="Abdulkadir J."/>
            <person name="Abebe A."/>
            <person name="Abera B."/>
            <person name="Abreu J."/>
            <person name="Acer S.C."/>
            <person name="Aftuck L."/>
            <person name="Alexander A."/>
            <person name="An P."/>
            <person name="Anderson E."/>
            <person name="Anderson S."/>
            <person name="Arachi H."/>
            <person name="Azer M."/>
            <person name="Bachantsang P."/>
            <person name="Barry A."/>
            <person name="Bayul T."/>
            <person name="Berlin A."/>
            <person name="Bessette D."/>
            <person name="Bloom T."/>
            <person name="Blye J."/>
            <person name="Boguslavskiy L."/>
            <person name="Bonnet C."/>
            <person name="Boukhgalter B."/>
            <person name="Bourzgui I."/>
            <person name="Brown A."/>
            <person name="Cahill P."/>
            <person name="Channer S."/>
            <person name="Cheshatsang Y."/>
            <person name="Chuda L."/>
            <person name="Citroen M."/>
            <person name="Collymore A."/>
            <person name="Cooke P."/>
            <person name="Costello M."/>
            <person name="D'Aco K."/>
            <person name="Daza R."/>
            <person name="De Haan G."/>
            <person name="DeGray S."/>
            <person name="DeMaso C."/>
            <person name="Dhargay N."/>
            <person name="Dooley K."/>
            <person name="Dooley E."/>
            <person name="Doricent M."/>
            <person name="Dorje P."/>
            <person name="Dorjee K."/>
            <person name="Dupes A."/>
            <person name="Elong R."/>
            <person name="Falk J."/>
            <person name="Farina A."/>
            <person name="Faro S."/>
            <person name="Ferguson D."/>
            <person name="Fisher S."/>
            <person name="Foley C.D."/>
            <person name="Franke A."/>
            <person name="Friedrich D."/>
            <person name="Gadbois L."/>
            <person name="Gearin G."/>
            <person name="Gearin C.R."/>
            <person name="Giannoukos G."/>
            <person name="Goode T."/>
            <person name="Graham J."/>
            <person name="Grandbois E."/>
            <person name="Grewal S."/>
            <person name="Gyaltsen K."/>
            <person name="Hafez N."/>
            <person name="Hagos B."/>
            <person name="Hall J."/>
            <person name="Henson C."/>
            <person name="Hollinger A."/>
            <person name="Honan T."/>
            <person name="Huard M.D."/>
            <person name="Hughes L."/>
            <person name="Hurhula B."/>
            <person name="Husby M.E."/>
            <person name="Kamat A."/>
            <person name="Kanga B."/>
            <person name="Kashin S."/>
            <person name="Khazanovich D."/>
            <person name="Kisner P."/>
            <person name="Lance K."/>
            <person name="Lara M."/>
            <person name="Lee W."/>
            <person name="Lennon N."/>
            <person name="Letendre F."/>
            <person name="LeVine R."/>
            <person name="Lipovsky A."/>
            <person name="Liu X."/>
            <person name="Liu J."/>
            <person name="Liu S."/>
            <person name="Lokyitsang T."/>
            <person name="Lokyitsang Y."/>
            <person name="Lubonja R."/>
            <person name="Lui A."/>
            <person name="MacDonald P."/>
            <person name="Magnisalis V."/>
            <person name="Maru K."/>
            <person name="Matthews C."/>
            <person name="McCusker W."/>
            <person name="McDonough S."/>
            <person name="Mehta T."/>
            <person name="Meldrim J."/>
            <person name="Meneus L."/>
            <person name="Mihai O."/>
            <person name="Mihalev A."/>
            <person name="Mihova T."/>
            <person name="Mittelman R."/>
            <person name="Mlenga V."/>
            <person name="Montmayeur A."/>
            <person name="Mulrain L."/>
            <person name="Navidi A."/>
            <person name="Naylor J."/>
            <person name="Negash T."/>
            <person name="Nguyen T."/>
            <person name="Nguyen N."/>
            <person name="Nicol R."/>
            <person name="Norbu C."/>
            <person name="Norbu N."/>
            <person name="Novod N."/>
            <person name="O'Neill B."/>
            <person name="Osman S."/>
            <person name="Markiewicz E."/>
            <person name="Oyono O.L."/>
            <person name="Patti C."/>
            <person name="Phunkhang P."/>
            <person name="Pierre F."/>
            <person name="Priest M."/>
            <person name="Raghuraman S."/>
            <person name="Rege F."/>
            <person name="Reyes R."/>
            <person name="Rise C."/>
            <person name="Rogov P."/>
            <person name="Ross K."/>
            <person name="Ryan E."/>
            <person name="Settipalli S."/>
            <person name="Shea T."/>
            <person name="Sherpa N."/>
            <person name="Shi L."/>
            <person name="Shih D."/>
            <person name="Sparrow T."/>
            <person name="Spaulding J."/>
            <person name="Stalker J."/>
            <person name="Stange-Thomann N."/>
            <person name="Stavropoulos S."/>
            <person name="Stone C."/>
            <person name="Strader C."/>
            <person name="Tesfaye S."/>
            <person name="Thomson T."/>
            <person name="Thoulutsang Y."/>
            <person name="Thoulutsang D."/>
            <person name="Topham K."/>
            <person name="Topping I."/>
            <person name="Tsamla T."/>
            <person name="Vassiliev H."/>
            <person name="Vo A."/>
            <person name="Wangchuk T."/>
            <person name="Wangdi T."/>
            <person name="Weiand M."/>
            <person name="Wilkinson J."/>
            <person name="Wilson A."/>
            <person name="Yadav S."/>
            <person name="Young G."/>
            <person name="Yu Q."/>
            <person name="Zembek L."/>
            <person name="Zhong D."/>
            <person name="Zimmer A."/>
            <person name="Zwirko Z."/>
            <person name="Jaffe D.B."/>
            <person name="Alvarez P."/>
            <person name="Brockman W."/>
            <person name="Butler J."/>
            <person name="Chin C."/>
            <person name="Gnerre S."/>
            <person name="Grabherr M."/>
            <person name="Kleber M."/>
            <person name="Mauceli E."/>
            <person name="MacCallum I."/>
        </authorList>
    </citation>
    <scope>NUCLEOTIDE SEQUENCE [LARGE SCALE GENOMIC DNA]</scope>
    <source>
        <strain evidence="3">Tucson 14030-0811.24</strain>
    </source>
</reference>
<feature type="compositionally biased region" description="Low complexity" evidence="1">
    <location>
        <begin position="188"/>
        <end position="197"/>
    </location>
</feature>
<sequence>MPCNDDGDKPFNPFYIGPHPSKACATAEPPGQKCSPCSPSSGQQKQAAGANTEPTTTGAGAGGPGTSAVGSGPAVGGANDDPTCQLNKPVSANESGTTSLTHENNHGVAGGIGAGAGIGASMAGSSNVAGGLLIVGMAGPTGGVATIYSTGQIPIGSAMPTNALAPSNDPAQPMQAAQAKKPTKDDSQSQQKQQQQQGEQKPCRTYPCMERSGQRDGGC</sequence>
<evidence type="ECO:0000313" key="3">
    <source>
        <dbReference type="Proteomes" id="UP000007798"/>
    </source>
</evidence>
<feature type="region of interest" description="Disordered" evidence="1">
    <location>
        <begin position="1"/>
        <end position="105"/>
    </location>
</feature>
<feature type="compositionally biased region" description="Low complexity" evidence="1">
    <location>
        <begin position="47"/>
        <end position="58"/>
    </location>
</feature>
<protein>
    <submittedName>
        <fullName evidence="2">Uncharacterized protein</fullName>
    </submittedName>
</protein>
<evidence type="ECO:0000313" key="2">
    <source>
        <dbReference type="EMBL" id="EDW78585.2"/>
    </source>
</evidence>
<dbReference type="OrthoDB" id="7871355at2759"/>
<dbReference type="AlphaFoldDB" id="B4N2J6"/>
<accession>B4N2J6</accession>
<feature type="compositionally biased region" description="Polar residues" evidence="1">
    <location>
        <begin position="82"/>
        <end position="102"/>
    </location>
</feature>
<dbReference type="Proteomes" id="UP000007798">
    <property type="component" value="Unassembled WGS sequence"/>
</dbReference>
<feature type="compositionally biased region" description="Polar residues" evidence="1">
    <location>
        <begin position="35"/>
        <end position="46"/>
    </location>
</feature>
<feature type="compositionally biased region" description="Low complexity" evidence="1">
    <location>
        <begin position="66"/>
        <end position="78"/>
    </location>
</feature>
<dbReference type="EMBL" id="CH963925">
    <property type="protein sequence ID" value="EDW78585.2"/>
    <property type="molecule type" value="Genomic_DNA"/>
</dbReference>
<feature type="region of interest" description="Disordered" evidence="1">
    <location>
        <begin position="159"/>
        <end position="219"/>
    </location>
</feature>
<keyword evidence="3" id="KW-1185">Reference proteome</keyword>
<dbReference type="HOGENOM" id="CLU_1039276_0_0_1"/>
<proteinExistence type="predicted"/>
<name>B4N2J6_DROWI</name>
<organism evidence="2 3">
    <name type="scientific">Drosophila willistoni</name>
    <name type="common">Fruit fly</name>
    <dbReference type="NCBI Taxonomy" id="7260"/>
    <lineage>
        <taxon>Eukaryota</taxon>
        <taxon>Metazoa</taxon>
        <taxon>Ecdysozoa</taxon>
        <taxon>Arthropoda</taxon>
        <taxon>Hexapoda</taxon>
        <taxon>Insecta</taxon>
        <taxon>Pterygota</taxon>
        <taxon>Neoptera</taxon>
        <taxon>Endopterygota</taxon>
        <taxon>Diptera</taxon>
        <taxon>Brachycera</taxon>
        <taxon>Muscomorpha</taxon>
        <taxon>Ephydroidea</taxon>
        <taxon>Drosophilidae</taxon>
        <taxon>Drosophila</taxon>
        <taxon>Sophophora</taxon>
    </lineage>
</organism>
<feature type="compositionally biased region" description="Low complexity" evidence="1">
    <location>
        <begin position="170"/>
        <end position="180"/>
    </location>
</feature>
<gene>
    <name evidence="2" type="primary">Dwil\GK16109</name>
    <name evidence="2" type="ORF">Dwil_GK16109</name>
</gene>
<dbReference type="InParanoid" id="B4N2J6"/>
<evidence type="ECO:0000256" key="1">
    <source>
        <dbReference type="SAM" id="MobiDB-lite"/>
    </source>
</evidence>